<dbReference type="PROSITE" id="PS50294">
    <property type="entry name" value="WD_REPEATS_REGION"/>
    <property type="match status" value="1"/>
</dbReference>
<keyword evidence="4" id="KW-0805">Transcription regulation</keyword>
<keyword evidence="2 6" id="KW-0853">WD repeat</keyword>
<feature type="repeat" description="WD" evidence="6">
    <location>
        <begin position="18"/>
        <end position="44"/>
    </location>
</feature>
<dbReference type="PRINTS" id="PR00320">
    <property type="entry name" value="GPROTEINBRPT"/>
</dbReference>
<dbReference type="SUPFAM" id="SSF50978">
    <property type="entry name" value="WD40 repeat-like"/>
    <property type="match status" value="1"/>
</dbReference>
<evidence type="ECO:0000256" key="1">
    <source>
        <dbReference type="ARBA" id="ARBA00008075"/>
    </source>
</evidence>
<dbReference type="InterPro" id="IPR036322">
    <property type="entry name" value="WD40_repeat_dom_sf"/>
</dbReference>
<keyword evidence="5" id="KW-0804">Transcription</keyword>
<comment type="similarity">
    <text evidence="1">Belongs to the WD repeat ESC family.</text>
</comment>
<organism evidence="7 8">
    <name type="scientific">Tetraparma gracilis</name>
    <dbReference type="NCBI Taxonomy" id="2962635"/>
    <lineage>
        <taxon>Eukaryota</taxon>
        <taxon>Sar</taxon>
        <taxon>Stramenopiles</taxon>
        <taxon>Ochrophyta</taxon>
        <taxon>Bolidophyceae</taxon>
        <taxon>Parmales</taxon>
        <taxon>Triparmaceae</taxon>
        <taxon>Tetraparma</taxon>
    </lineage>
</organism>
<protein>
    <submittedName>
        <fullName evidence="7">Uncharacterized protein</fullName>
    </submittedName>
</protein>
<dbReference type="PANTHER" id="PTHR10253">
    <property type="entry name" value="POLYCOMB PROTEIN"/>
    <property type="match status" value="1"/>
</dbReference>
<feature type="non-terminal residue" evidence="7">
    <location>
        <position position="1"/>
    </location>
</feature>
<evidence type="ECO:0000313" key="8">
    <source>
        <dbReference type="Proteomes" id="UP001165060"/>
    </source>
</evidence>
<evidence type="ECO:0000256" key="3">
    <source>
        <dbReference type="ARBA" id="ARBA00022737"/>
    </source>
</evidence>
<keyword evidence="3" id="KW-0677">Repeat</keyword>
<dbReference type="SMART" id="SM00320">
    <property type="entry name" value="WD40"/>
    <property type="match status" value="4"/>
</dbReference>
<reference evidence="7 8" key="1">
    <citation type="journal article" date="2023" name="Commun. Biol.">
        <title>Genome analysis of Parmales, the sister group of diatoms, reveals the evolutionary specialization of diatoms from phago-mixotrophs to photoautotrophs.</title>
        <authorList>
            <person name="Ban H."/>
            <person name="Sato S."/>
            <person name="Yoshikawa S."/>
            <person name="Yamada K."/>
            <person name="Nakamura Y."/>
            <person name="Ichinomiya M."/>
            <person name="Sato N."/>
            <person name="Blanc-Mathieu R."/>
            <person name="Endo H."/>
            <person name="Kuwata A."/>
            <person name="Ogata H."/>
        </authorList>
    </citation>
    <scope>NUCLEOTIDE SEQUENCE [LARGE SCALE GENOMIC DNA]</scope>
</reference>
<dbReference type="InterPro" id="IPR020472">
    <property type="entry name" value="WD40_PAC1"/>
</dbReference>
<feature type="repeat" description="WD" evidence="6">
    <location>
        <begin position="48"/>
        <end position="89"/>
    </location>
</feature>
<dbReference type="PROSITE" id="PS50082">
    <property type="entry name" value="WD_REPEATS_2"/>
    <property type="match status" value="2"/>
</dbReference>
<sequence length="226" mass="24585">FCTGNVCTSFNPSAPYLDSYLLLSCSKDESVRFWDTRTGTCLCVFAGDRGHREHVLSIDIHPCGDTFVSGGLDTSVKIWALGDDPKIEALVGEAGRQDGCGFAGKDGGARTFVTPHEQFPVFSTNKVHTDYVDCVRYCGGAILSKSVTNVILMWEPVMTAAGVKDGLITPLREFVLSSCEVWFIRFNLDDQARWMAAGNRAGNVKVWSLWGEEEGLEGGGKKGKGE</sequence>
<accession>A0ABQ6MAK3</accession>
<keyword evidence="8" id="KW-1185">Reference proteome</keyword>
<comment type="caution">
    <text evidence="7">The sequence shown here is derived from an EMBL/GenBank/DDBJ whole genome shotgun (WGS) entry which is preliminary data.</text>
</comment>
<evidence type="ECO:0000256" key="5">
    <source>
        <dbReference type="ARBA" id="ARBA00023163"/>
    </source>
</evidence>
<dbReference type="InterPro" id="IPR015943">
    <property type="entry name" value="WD40/YVTN_repeat-like_dom_sf"/>
</dbReference>
<dbReference type="InterPro" id="IPR051243">
    <property type="entry name" value="PcG_WD-repeat"/>
</dbReference>
<dbReference type="Gene3D" id="2.130.10.10">
    <property type="entry name" value="YVTN repeat-like/Quinoprotein amine dehydrogenase"/>
    <property type="match status" value="1"/>
</dbReference>
<feature type="non-terminal residue" evidence="7">
    <location>
        <position position="226"/>
    </location>
</feature>
<dbReference type="Proteomes" id="UP001165060">
    <property type="component" value="Unassembled WGS sequence"/>
</dbReference>
<evidence type="ECO:0000256" key="2">
    <source>
        <dbReference type="ARBA" id="ARBA00022574"/>
    </source>
</evidence>
<gene>
    <name evidence="7" type="ORF">TeGR_g10858</name>
</gene>
<evidence type="ECO:0000313" key="7">
    <source>
        <dbReference type="EMBL" id="GMI22761.1"/>
    </source>
</evidence>
<evidence type="ECO:0000256" key="4">
    <source>
        <dbReference type="ARBA" id="ARBA00023015"/>
    </source>
</evidence>
<proteinExistence type="inferred from homology"/>
<dbReference type="EMBL" id="BRYB01003921">
    <property type="protein sequence ID" value="GMI22761.1"/>
    <property type="molecule type" value="Genomic_DNA"/>
</dbReference>
<name>A0ABQ6MAK3_9STRA</name>
<dbReference type="Pfam" id="PF00400">
    <property type="entry name" value="WD40"/>
    <property type="match status" value="2"/>
</dbReference>
<dbReference type="InterPro" id="IPR001680">
    <property type="entry name" value="WD40_rpt"/>
</dbReference>
<evidence type="ECO:0000256" key="6">
    <source>
        <dbReference type="PROSITE-ProRule" id="PRU00221"/>
    </source>
</evidence>